<feature type="domain" description="Exportin-7/Ran-binding protein 17 TPR repeats" evidence="8">
    <location>
        <begin position="402"/>
        <end position="632"/>
    </location>
</feature>
<keyword evidence="6" id="KW-0653">Protein transport</keyword>
<dbReference type="OMA" id="EIYGVFA"/>
<dbReference type="PANTHER" id="PTHR12596:SF2">
    <property type="entry name" value="EXPORTIN-7 ISOFORM X1"/>
    <property type="match status" value="1"/>
</dbReference>
<evidence type="ECO:0000256" key="5">
    <source>
        <dbReference type="ARBA" id="ARBA00022490"/>
    </source>
</evidence>
<dbReference type="GO" id="GO:0005643">
    <property type="term" value="C:nuclear pore"/>
    <property type="evidence" value="ECO:0007669"/>
    <property type="project" value="TreeGrafter"/>
</dbReference>
<dbReference type="VEuPathDB" id="AmoebaDB:EHI5A_064090"/>
<evidence type="ECO:0000256" key="6">
    <source>
        <dbReference type="ARBA" id="ARBA00022927"/>
    </source>
</evidence>
<dbReference type="VEuPathDB" id="AmoebaDB:KM1_156140"/>
<dbReference type="Proteomes" id="UP000078387">
    <property type="component" value="Unassembled WGS sequence"/>
</dbReference>
<dbReference type="AlphaFoldDB" id="A0A5K1VI61"/>
<dbReference type="GO" id="GO:0005737">
    <property type="term" value="C:cytoplasm"/>
    <property type="evidence" value="ECO:0007669"/>
    <property type="project" value="UniProtKB-SubCell"/>
</dbReference>
<dbReference type="VEuPathDB" id="AmoebaDB:EHI7A_088730"/>
<gene>
    <name evidence="9" type="ORF">CL6EHI_010370</name>
</gene>
<name>A0A5K1VI61_ENTHI</name>
<evidence type="ECO:0000256" key="7">
    <source>
        <dbReference type="ARBA" id="ARBA00023242"/>
    </source>
</evidence>
<accession>A0A5K1VI61</accession>
<evidence type="ECO:0000256" key="1">
    <source>
        <dbReference type="ARBA" id="ARBA00004123"/>
    </source>
</evidence>
<proteinExistence type="inferred from homology"/>
<dbReference type="VEuPathDB" id="AmoebaDB:EHI_010370"/>
<dbReference type="GO" id="GO:0006611">
    <property type="term" value="P:protein export from nucleus"/>
    <property type="evidence" value="ECO:0007669"/>
    <property type="project" value="TreeGrafter"/>
</dbReference>
<evidence type="ECO:0000256" key="3">
    <source>
        <dbReference type="ARBA" id="ARBA00009466"/>
    </source>
</evidence>
<dbReference type="VEuPathDB" id="AmoebaDB:EHI8A_088360"/>
<dbReference type="InterPro" id="IPR044189">
    <property type="entry name" value="XPO4/7-like"/>
</dbReference>
<evidence type="ECO:0000256" key="4">
    <source>
        <dbReference type="ARBA" id="ARBA00022448"/>
    </source>
</evidence>
<evidence type="ECO:0000313" key="10">
    <source>
        <dbReference type="Proteomes" id="UP000078387"/>
    </source>
</evidence>
<keyword evidence="5" id="KW-0963">Cytoplasm</keyword>
<evidence type="ECO:0000256" key="2">
    <source>
        <dbReference type="ARBA" id="ARBA00004496"/>
    </source>
</evidence>
<sequence>MSLINPQQFITFCEELYTTPNNQRRKELIGILPISLEKKEDLSDYLSLLLQTDNVYAQQYIISLILNSFKLSPSTFLSCSNDIQTTLLKVIQKSTTQGFIARSCYNLFSITVVYSWKTPDNSEIFLTTIRALVNSLKPILINIAVHLIFCVLDGAQSNFSKMNLEKNQISTIKTTVIFELMKLLISLIKSIQLIPSNEDLIKTILNSLNSGIGLCHSWHYDEEYVNWIHLPEKIYVIVQDEEFYQKLIEIYSVFASTITSSAVMELLFVLASLRQISVPNAMSKQRAVELLSLFIQSVIDKEIGLYTNENFVLTCRFLMKFRTTQLTGSTTTTEWLKSVSRFTIKVFQSNNMVCISNMLSFWMKYTLSMFRYPEKAQQWNIIINEICQVFIQSMIAKEEYYFIHDPSEDPLLSEEQIQLIYETYGPIARYSYESFYRYIKSIFNKTIQEFASLCSTPLTEQGNLKKNIISSQLAFIIEMVVGVLKAKLIMATDTLSITLDTSISNIIFPFVIQYNHYVQQAGYIKDIKDMESSGDFRLQKACINFMTVFRTTLIAKNSVSSLSQMEVERIATTEDFLKFYLEMVSTILNEWRHSVVIITKCLELFTVISSSSLFNYQLFKFEMVRNMVSQNHISLLSNFKGTPKQLKKIHFELYRTLGTILFNCRLSLYLPLFLKQFIPIIEQIQLYIKQPNSNFDTSIIFTLFTDLRSVIITSKECETVPMCLYDFLIVHIFPLITPLISVLQRTPILLIPLLRLLGDIASSKNFQENFPIESPNCMRIFKGITIATASLCASFIQNSNKTYQNPYLECFKPICLCLRAMSECFKCNLVNFAIFQIYQDNSVVETLNVVLDTALRIPFNALEEYPKIVKGVYSFIDSLSLICNSNVLIFTEKELLNILQLVINGMKMKNGDIILNCSHFLNGLLDSIYSSIKRRSFGIDKLVQFCSNSFEPILWISFDNILNDFDIWALSRPIQLIFLLRPNSFDTLVLALTKKIKSPINQQSFLNYSSTLKNSIDPIYNDVTQERFEESLRQFVQCVKQLFD</sequence>
<dbReference type="SUPFAM" id="SSF48371">
    <property type="entry name" value="ARM repeat"/>
    <property type="match status" value="1"/>
</dbReference>
<comment type="subcellular location">
    <subcellularLocation>
        <location evidence="2">Cytoplasm</location>
    </subcellularLocation>
    <subcellularLocation>
        <location evidence="1">Nucleus</location>
    </subcellularLocation>
</comment>
<dbReference type="PANTHER" id="PTHR12596">
    <property type="entry name" value="EXPORTIN 4,7-RELATED"/>
    <property type="match status" value="1"/>
</dbReference>
<dbReference type="GO" id="GO:0005049">
    <property type="term" value="F:nuclear export signal receptor activity"/>
    <property type="evidence" value="ECO:0007669"/>
    <property type="project" value="InterPro"/>
</dbReference>
<dbReference type="InterPro" id="IPR016024">
    <property type="entry name" value="ARM-type_fold"/>
</dbReference>
<dbReference type="Pfam" id="PF25795">
    <property type="entry name" value="TPR_XPO7"/>
    <property type="match status" value="1"/>
</dbReference>
<evidence type="ECO:0000259" key="8">
    <source>
        <dbReference type="Pfam" id="PF25795"/>
    </source>
</evidence>
<keyword evidence="7" id="KW-0539">Nucleus</keyword>
<dbReference type="InterPro" id="IPR057947">
    <property type="entry name" value="TPR_XPO7/RBP17"/>
</dbReference>
<comment type="caution">
    <text evidence="9">The sequence shown here is derived from an EMBL/GenBank/DDBJ whole genome shotgun (WGS) entry which is preliminary data.</text>
</comment>
<evidence type="ECO:0000313" key="9">
    <source>
        <dbReference type="EMBL" id="GAT93999.1"/>
    </source>
</evidence>
<dbReference type="EMBL" id="BDEQ01000001">
    <property type="protein sequence ID" value="GAT93999.1"/>
    <property type="molecule type" value="Genomic_DNA"/>
</dbReference>
<protein>
    <submittedName>
        <fullName evidence="9">Ran binding protein putative</fullName>
    </submittedName>
</protein>
<reference evidence="9 10" key="1">
    <citation type="submission" date="2016-05" db="EMBL/GenBank/DDBJ databases">
        <title>First whole genome sequencing of Entamoeba histolytica HM1:IMSS-clone-6.</title>
        <authorList>
            <person name="Mukherjee Avik.K."/>
            <person name="Izumyama S."/>
            <person name="Nakada-Tsukui K."/>
            <person name="Nozaki T."/>
        </authorList>
    </citation>
    <scope>NUCLEOTIDE SEQUENCE [LARGE SCALE GENOMIC DNA]</scope>
    <source>
        <strain evidence="9 10">HM1:IMSS clone 6</strain>
    </source>
</reference>
<keyword evidence="4" id="KW-0813">Transport</keyword>
<comment type="similarity">
    <text evidence="3">Belongs to the exportin family.</text>
</comment>
<organism evidence="9 10">
    <name type="scientific">Entamoeba histolytica</name>
    <dbReference type="NCBI Taxonomy" id="5759"/>
    <lineage>
        <taxon>Eukaryota</taxon>
        <taxon>Amoebozoa</taxon>
        <taxon>Evosea</taxon>
        <taxon>Archamoebae</taxon>
        <taxon>Mastigamoebida</taxon>
        <taxon>Entamoebidae</taxon>
        <taxon>Entamoeba</taxon>
    </lineage>
</organism>